<keyword evidence="5" id="KW-0287">Flowering</keyword>
<feature type="coiled-coil region" evidence="6">
    <location>
        <begin position="228"/>
        <end position="255"/>
    </location>
</feature>
<proteinExistence type="inferred from homology"/>
<dbReference type="PANTHER" id="PTHR33405:SF17">
    <property type="entry name" value="PROTEIN FLC EXPRESSOR"/>
    <property type="match status" value="1"/>
</dbReference>
<dbReference type="RefSeq" id="XP_010922618.1">
    <property type="nucleotide sequence ID" value="XM_010924316.3"/>
</dbReference>
<evidence type="ECO:0000313" key="8">
    <source>
        <dbReference type="RefSeq" id="XP_010922618.1"/>
    </source>
</evidence>
<evidence type="ECO:0000256" key="4">
    <source>
        <dbReference type="ARBA" id="ARBA00023054"/>
    </source>
</evidence>
<evidence type="ECO:0000256" key="5">
    <source>
        <dbReference type="ARBA" id="ARBA00023089"/>
    </source>
</evidence>
<keyword evidence="4 6" id="KW-0175">Coiled coil</keyword>
<gene>
    <name evidence="8" type="primary">LOC105045886</name>
</gene>
<dbReference type="AlphaFoldDB" id="A0A6I9RAK4"/>
<dbReference type="GO" id="GO:0009908">
    <property type="term" value="P:flower development"/>
    <property type="evidence" value="ECO:0007669"/>
    <property type="project" value="UniProtKB-KW"/>
</dbReference>
<name>A0A6I9RAK4_ELAGV</name>
<protein>
    <submittedName>
        <fullName evidence="8">Protein FLC EXPRESSOR</fullName>
    </submittedName>
</protein>
<dbReference type="OrthoDB" id="1928946at2759"/>
<feature type="coiled-coil region" evidence="6">
    <location>
        <begin position="141"/>
        <end position="182"/>
    </location>
</feature>
<evidence type="ECO:0000256" key="2">
    <source>
        <dbReference type="ARBA" id="ARBA00022473"/>
    </source>
</evidence>
<keyword evidence="2" id="KW-0217">Developmental protein</keyword>
<evidence type="ECO:0000256" key="1">
    <source>
        <dbReference type="ARBA" id="ARBA00005405"/>
    </source>
</evidence>
<dbReference type="PANTHER" id="PTHR33405">
    <property type="entry name" value="PROTEIN FLX-LIKE 2"/>
    <property type="match status" value="1"/>
</dbReference>
<evidence type="ECO:0000313" key="7">
    <source>
        <dbReference type="Proteomes" id="UP000504607"/>
    </source>
</evidence>
<sequence>MAGGSRKPAHVLQLRDQPPPLLDWAPPLPPPAAAVLPPHHPAALIDDPHFRRLPLPVVHPPPRVLALEDGLAAQHREIQALLLNNQRLAATHVALKQELTVCQNELRRADAAAAKINAEKDAQLREVYDRSLKAEAEVRMIEGMRADLAQARTDVQKLGSERDELVERLQGLNGELARANAEFGQAAAVRAEIEFMHKEIQKGRAAVEYEKKIHADNLEQSRAMEKNMISMAWEVEKLRDELANAEKRARAAAAAANPGPGYTGTGGNSEMAYGGTAYADNYSMHQVQRGPESGSQYGSVAVSHGPYDIQQTYVHR</sequence>
<evidence type="ECO:0000256" key="6">
    <source>
        <dbReference type="SAM" id="Coils"/>
    </source>
</evidence>
<dbReference type="KEGG" id="egu:105045886"/>
<keyword evidence="3" id="KW-0221">Differentiation</keyword>
<dbReference type="GO" id="GO:0030154">
    <property type="term" value="P:cell differentiation"/>
    <property type="evidence" value="ECO:0007669"/>
    <property type="project" value="UniProtKB-KW"/>
</dbReference>
<keyword evidence="7" id="KW-1185">Reference proteome</keyword>
<organism evidence="7 8">
    <name type="scientific">Elaeis guineensis var. tenera</name>
    <name type="common">Oil palm</name>
    <dbReference type="NCBI Taxonomy" id="51953"/>
    <lineage>
        <taxon>Eukaryota</taxon>
        <taxon>Viridiplantae</taxon>
        <taxon>Streptophyta</taxon>
        <taxon>Embryophyta</taxon>
        <taxon>Tracheophyta</taxon>
        <taxon>Spermatophyta</taxon>
        <taxon>Magnoliopsida</taxon>
        <taxon>Liliopsida</taxon>
        <taxon>Arecaceae</taxon>
        <taxon>Arecoideae</taxon>
        <taxon>Cocoseae</taxon>
        <taxon>Elaeidinae</taxon>
        <taxon>Elaeis</taxon>
    </lineage>
</organism>
<dbReference type="Proteomes" id="UP000504607">
    <property type="component" value="Chromosome 5"/>
</dbReference>
<evidence type="ECO:0000256" key="3">
    <source>
        <dbReference type="ARBA" id="ARBA00022782"/>
    </source>
</evidence>
<dbReference type="GeneID" id="105045886"/>
<accession>A0A6I9RAK4</accession>
<comment type="similarity">
    <text evidence="1">Belongs to the FLX family.</text>
</comment>
<dbReference type="InParanoid" id="A0A6I9RAK4"/>
<dbReference type="InterPro" id="IPR040353">
    <property type="entry name" value="FLX/FLX-like"/>
</dbReference>
<reference evidence="8" key="1">
    <citation type="submission" date="2025-08" db="UniProtKB">
        <authorList>
            <consortium name="RefSeq"/>
        </authorList>
    </citation>
    <scope>IDENTIFICATION</scope>
</reference>